<dbReference type="AlphaFoldDB" id="A0AA43XJT7"/>
<keyword evidence="2" id="KW-0238">DNA-binding</keyword>
<dbReference type="GO" id="GO:0003700">
    <property type="term" value="F:DNA-binding transcription factor activity"/>
    <property type="evidence" value="ECO:0007669"/>
    <property type="project" value="InterPro"/>
</dbReference>
<dbReference type="PROSITE" id="PS50987">
    <property type="entry name" value="HTH_ARSR_2"/>
    <property type="match status" value="1"/>
</dbReference>
<evidence type="ECO:0000259" key="4">
    <source>
        <dbReference type="PROSITE" id="PS50987"/>
    </source>
</evidence>
<evidence type="ECO:0000256" key="3">
    <source>
        <dbReference type="ARBA" id="ARBA00023163"/>
    </source>
</evidence>
<dbReference type="InterPro" id="IPR051081">
    <property type="entry name" value="HTH_MetalResp_TranReg"/>
</dbReference>
<evidence type="ECO:0000313" key="5">
    <source>
        <dbReference type="EMBL" id="NBG87185.1"/>
    </source>
</evidence>
<evidence type="ECO:0000256" key="2">
    <source>
        <dbReference type="ARBA" id="ARBA00023125"/>
    </source>
</evidence>
<dbReference type="InterPro" id="IPR001845">
    <property type="entry name" value="HTH_ArsR_DNA-bd_dom"/>
</dbReference>
<dbReference type="CDD" id="cd00090">
    <property type="entry name" value="HTH_ARSR"/>
    <property type="match status" value="1"/>
</dbReference>
<dbReference type="Pfam" id="PF01022">
    <property type="entry name" value="HTH_5"/>
    <property type="match status" value="1"/>
</dbReference>
<dbReference type="PANTHER" id="PTHR33154:SF18">
    <property type="entry name" value="ARSENICAL RESISTANCE OPERON REPRESSOR"/>
    <property type="match status" value="1"/>
</dbReference>
<reference evidence="5 6" key="1">
    <citation type="submission" date="2019-04" db="EMBL/GenBank/DDBJ databases">
        <title>Isachenkonia alkalipeptolytica gen. nov. sp. nov. a new anaerobic, alkiliphilic organothrophic bacterium capable to reduce synthesized ferrihydrite isolated from a soda lake.</title>
        <authorList>
            <person name="Toshchakov S.V."/>
            <person name="Zavarzina D.G."/>
            <person name="Zhilina T.N."/>
            <person name="Kostrikina N.A."/>
            <person name="Kublanov I.V."/>
        </authorList>
    </citation>
    <scope>NUCLEOTIDE SEQUENCE [LARGE SCALE GENOMIC DNA]</scope>
    <source>
        <strain evidence="5 6">Z-1701</strain>
    </source>
</reference>
<dbReference type="SMART" id="SM00418">
    <property type="entry name" value="HTH_ARSR"/>
    <property type="match status" value="1"/>
</dbReference>
<dbReference type="GO" id="GO:0003677">
    <property type="term" value="F:DNA binding"/>
    <property type="evidence" value="ECO:0007669"/>
    <property type="project" value="UniProtKB-KW"/>
</dbReference>
<dbReference type="NCBIfam" id="NF033788">
    <property type="entry name" value="HTH_metalloreg"/>
    <property type="match status" value="1"/>
</dbReference>
<keyword evidence="6" id="KW-1185">Reference proteome</keyword>
<dbReference type="Proteomes" id="UP000449710">
    <property type="component" value="Unassembled WGS sequence"/>
</dbReference>
<accession>A0AA43XJT7</accession>
<dbReference type="EMBL" id="SUMG01000001">
    <property type="protein sequence ID" value="NBG87185.1"/>
    <property type="molecule type" value="Genomic_DNA"/>
</dbReference>
<dbReference type="RefSeq" id="WP_160718477.1">
    <property type="nucleotide sequence ID" value="NZ_SUMG01000001.1"/>
</dbReference>
<dbReference type="InterPro" id="IPR011991">
    <property type="entry name" value="ArsR-like_HTH"/>
</dbReference>
<dbReference type="PRINTS" id="PR00778">
    <property type="entry name" value="HTHARSR"/>
</dbReference>
<dbReference type="InterPro" id="IPR036390">
    <property type="entry name" value="WH_DNA-bd_sf"/>
</dbReference>
<gene>
    <name evidence="5" type="ORF">ISALK_01595</name>
</gene>
<proteinExistence type="predicted"/>
<dbReference type="SUPFAM" id="SSF46785">
    <property type="entry name" value="Winged helix' DNA-binding domain"/>
    <property type="match status" value="1"/>
</dbReference>
<evidence type="ECO:0000313" key="6">
    <source>
        <dbReference type="Proteomes" id="UP000449710"/>
    </source>
</evidence>
<dbReference type="Gene3D" id="1.10.10.10">
    <property type="entry name" value="Winged helix-like DNA-binding domain superfamily/Winged helix DNA-binding domain"/>
    <property type="match status" value="1"/>
</dbReference>
<protein>
    <submittedName>
        <fullName evidence="5">Winged helix-turn-helix transcriptional regulator</fullName>
    </submittedName>
</protein>
<evidence type="ECO:0000256" key="1">
    <source>
        <dbReference type="ARBA" id="ARBA00023015"/>
    </source>
</evidence>
<keyword evidence="1" id="KW-0805">Transcription regulation</keyword>
<organism evidence="5 6">
    <name type="scientific">Isachenkonia alkalipeptolytica</name>
    <dbReference type="NCBI Taxonomy" id="2565777"/>
    <lineage>
        <taxon>Bacteria</taxon>
        <taxon>Bacillati</taxon>
        <taxon>Bacillota</taxon>
        <taxon>Clostridia</taxon>
        <taxon>Eubacteriales</taxon>
        <taxon>Clostridiaceae</taxon>
        <taxon>Isachenkonia</taxon>
    </lineage>
</organism>
<dbReference type="InterPro" id="IPR036388">
    <property type="entry name" value="WH-like_DNA-bd_sf"/>
</dbReference>
<comment type="caution">
    <text evidence="5">The sequence shown here is derived from an EMBL/GenBank/DDBJ whole genome shotgun (WGS) entry which is preliminary data.</text>
</comment>
<sequence>MDELFKALGDENRLRILHLLVHRELCVCEIEEILQTTQSNASRHLTKLKLAGVIACNKKAQWVYYHIHPEFKSAHSSLYKYLREKQETGAIYQKDLKTLQVFNKKQENCKTLV</sequence>
<keyword evidence="3" id="KW-0804">Transcription</keyword>
<dbReference type="PANTHER" id="PTHR33154">
    <property type="entry name" value="TRANSCRIPTIONAL REGULATOR, ARSR FAMILY"/>
    <property type="match status" value="1"/>
</dbReference>
<name>A0AA43XJT7_9CLOT</name>
<feature type="domain" description="HTH arsR-type" evidence="4">
    <location>
        <begin position="1"/>
        <end position="86"/>
    </location>
</feature>